<dbReference type="RefSeq" id="WP_154767546.1">
    <property type="nucleotide sequence ID" value="NZ_WLYK01000001.1"/>
</dbReference>
<comment type="caution">
    <text evidence="2">The sequence shown here is derived from an EMBL/GenBank/DDBJ whole genome shotgun (WGS) entry which is preliminary data.</text>
</comment>
<dbReference type="AlphaFoldDB" id="A0A7K1FKJ2"/>
<feature type="transmembrane region" description="Helical" evidence="1">
    <location>
        <begin position="336"/>
        <end position="355"/>
    </location>
</feature>
<organism evidence="2 3">
    <name type="scientific">Nakamurella alba</name>
    <dbReference type="NCBI Taxonomy" id="2665158"/>
    <lineage>
        <taxon>Bacteria</taxon>
        <taxon>Bacillati</taxon>
        <taxon>Actinomycetota</taxon>
        <taxon>Actinomycetes</taxon>
        <taxon>Nakamurellales</taxon>
        <taxon>Nakamurellaceae</taxon>
        <taxon>Nakamurella</taxon>
    </lineage>
</organism>
<evidence type="ECO:0000256" key="1">
    <source>
        <dbReference type="SAM" id="Phobius"/>
    </source>
</evidence>
<name>A0A7K1FKJ2_9ACTN</name>
<keyword evidence="1" id="KW-1133">Transmembrane helix</keyword>
<evidence type="ECO:0008006" key="4">
    <source>
        <dbReference type="Google" id="ProtNLM"/>
    </source>
</evidence>
<feature type="transmembrane region" description="Helical" evidence="1">
    <location>
        <begin position="297"/>
        <end position="316"/>
    </location>
</feature>
<proteinExistence type="predicted"/>
<keyword evidence="1" id="KW-0472">Membrane</keyword>
<dbReference type="Proteomes" id="UP000460221">
    <property type="component" value="Unassembled WGS sequence"/>
</dbReference>
<feature type="transmembrane region" description="Helical" evidence="1">
    <location>
        <begin position="67"/>
        <end position="88"/>
    </location>
</feature>
<feature type="transmembrane region" description="Helical" evidence="1">
    <location>
        <begin position="224"/>
        <end position="241"/>
    </location>
</feature>
<accession>A0A7K1FKJ2</accession>
<dbReference type="EMBL" id="WLYK01000001">
    <property type="protein sequence ID" value="MTD13763.1"/>
    <property type="molecule type" value="Genomic_DNA"/>
</dbReference>
<evidence type="ECO:0000313" key="3">
    <source>
        <dbReference type="Proteomes" id="UP000460221"/>
    </source>
</evidence>
<sequence>MAGRWSRVAVALPEHLLLVLLGTSVAVCLALLTGTFRPAVVVPLAVLLSVPLVRLRHRWISPQISPSTTGTAAGAAVAVGIAVVWVVVQWQFTGEAIGVGRDPSQYLLSALHLVDHPTRVVSVDPGLVDLIRRVPGLVVDFNYAGRTPDEVNFVQGTGLLPGLLAVGGWVGGPAAVVSGTTVLGGFALIGTYAAGRLFLGPWWGLGPVVALAVTMPLAEFARTPYTEPVSLALAAALLVALHHGIRLADPWLVGVAGAFAGAAMIARIDGALTTVAAMVALGVAGMVLTLRGGTRVGRLVAAGAAGAALTGGLGWAELRLHSPAYLDDLADQLDPLLALLPVAVVLGLAGTRPPVARWVARVGRRTVRWLPAVAGLAVLVLLSRPWWWAGHGMTDGYVQAVAARQEIAGLEIDGTRSYDEQTLNWMAWYFGWPVLLLGLAGAVLLLRRGLRRPDAALLACWTVPAVVAVVYLNRVSITPDQIWAYRRLLPVLTPALLIAAWFLVRAVTRRVSTRWVRTTITAVAVAVTLVDAAWSWQGLFPVREGTGVAAAVRKVCAAADGGLLVQAGPAPAVGTLLPAYQQACGLRALAVDTADPRALAVIAGEWTGGPVTVVVSDPSIAVWTQPAGDPDVVVDYVEWESPLDRKPSEAVPQRLQLWIGTLGADGELAAGPTGAP</sequence>
<feature type="transmembrane region" description="Helical" evidence="1">
    <location>
        <begin position="272"/>
        <end position="290"/>
    </location>
</feature>
<feature type="transmembrane region" description="Helical" evidence="1">
    <location>
        <begin position="197"/>
        <end position="218"/>
    </location>
</feature>
<feature type="transmembrane region" description="Helical" evidence="1">
    <location>
        <begin position="484"/>
        <end position="504"/>
    </location>
</feature>
<evidence type="ECO:0000313" key="2">
    <source>
        <dbReference type="EMBL" id="MTD13763.1"/>
    </source>
</evidence>
<feature type="transmembrane region" description="Helical" evidence="1">
    <location>
        <begin position="367"/>
        <end position="387"/>
    </location>
</feature>
<keyword evidence="1" id="KW-0812">Transmembrane</keyword>
<feature type="transmembrane region" description="Helical" evidence="1">
    <location>
        <begin position="426"/>
        <end position="446"/>
    </location>
</feature>
<keyword evidence="3" id="KW-1185">Reference proteome</keyword>
<reference evidence="2 3" key="1">
    <citation type="submission" date="2019-11" db="EMBL/GenBank/DDBJ databases">
        <authorList>
            <person name="Jiang L.-Q."/>
        </authorList>
    </citation>
    <scope>NUCLEOTIDE SEQUENCE [LARGE SCALE GENOMIC DNA]</scope>
    <source>
        <strain evidence="2 3">YIM 132087</strain>
    </source>
</reference>
<feature type="transmembrane region" description="Helical" evidence="1">
    <location>
        <begin position="455"/>
        <end position="472"/>
    </location>
</feature>
<feature type="transmembrane region" description="Helical" evidence="1">
    <location>
        <begin position="169"/>
        <end position="190"/>
    </location>
</feature>
<protein>
    <recommendedName>
        <fullName evidence="4">Glycosyltransferase RgtA/B/C/D-like domain-containing protein</fullName>
    </recommendedName>
</protein>
<gene>
    <name evidence="2" type="ORF">GIS00_07375</name>
</gene>
<feature type="transmembrane region" description="Helical" evidence="1">
    <location>
        <begin position="36"/>
        <end position="55"/>
    </location>
</feature>